<dbReference type="HOGENOM" id="CLU_026434_6_2_4"/>
<dbReference type="CDD" id="cd02440">
    <property type="entry name" value="AdoMet_MTases"/>
    <property type="match status" value="1"/>
</dbReference>
<dbReference type="PANTHER" id="PTHR43667">
    <property type="entry name" value="CYCLOPROPANE-FATTY-ACYL-PHOSPHOLIPID SYNTHASE"/>
    <property type="match status" value="1"/>
</dbReference>
<accession>D5CT10</accession>
<evidence type="ECO:0000256" key="5">
    <source>
        <dbReference type="ARBA" id="ARBA00023098"/>
    </source>
</evidence>
<keyword evidence="4" id="KW-0949">S-adenosyl-L-methionine</keyword>
<comment type="similarity">
    <text evidence="1">Belongs to the CFA/CMAS family.</text>
</comment>
<dbReference type="GO" id="GO:0008168">
    <property type="term" value="F:methyltransferase activity"/>
    <property type="evidence" value="ECO:0007669"/>
    <property type="project" value="UniProtKB-KW"/>
</dbReference>
<protein>
    <submittedName>
        <fullName evidence="8">Cyclopropane-fatty-acyl-phospholipid synthase</fullName>
    </submittedName>
</protein>
<dbReference type="OrthoDB" id="9782855at2"/>
<keyword evidence="5" id="KW-0443">Lipid metabolism</keyword>
<dbReference type="SUPFAM" id="SSF53335">
    <property type="entry name" value="S-adenosyl-L-methionine-dependent methyltransferases"/>
    <property type="match status" value="1"/>
</dbReference>
<evidence type="ECO:0000313" key="9">
    <source>
        <dbReference type="Proteomes" id="UP000001625"/>
    </source>
</evidence>
<organism evidence="8 9">
    <name type="scientific">Sideroxydans lithotrophicus (strain ES-1)</name>
    <dbReference type="NCBI Taxonomy" id="580332"/>
    <lineage>
        <taxon>Bacteria</taxon>
        <taxon>Pseudomonadati</taxon>
        <taxon>Pseudomonadota</taxon>
        <taxon>Betaproteobacteria</taxon>
        <taxon>Nitrosomonadales</taxon>
        <taxon>Gallionellaceae</taxon>
        <taxon>Sideroxydans</taxon>
    </lineage>
</organism>
<dbReference type="KEGG" id="slt:Slit_1867"/>
<dbReference type="EMBL" id="CP001965">
    <property type="protein sequence ID" value="ADE12096.1"/>
    <property type="molecule type" value="Genomic_DNA"/>
</dbReference>
<dbReference type="Pfam" id="PF25371">
    <property type="entry name" value="DUF7884"/>
    <property type="match status" value="1"/>
</dbReference>
<dbReference type="STRING" id="580332.Slit_1867"/>
<dbReference type="Pfam" id="PF02353">
    <property type="entry name" value="CMAS"/>
    <property type="match status" value="1"/>
</dbReference>
<evidence type="ECO:0000256" key="1">
    <source>
        <dbReference type="ARBA" id="ARBA00010815"/>
    </source>
</evidence>
<dbReference type="RefSeq" id="WP_013029994.1">
    <property type="nucleotide sequence ID" value="NC_013959.1"/>
</dbReference>
<keyword evidence="2" id="KW-0489">Methyltransferase</keyword>
<keyword evidence="9" id="KW-1185">Reference proteome</keyword>
<dbReference type="Proteomes" id="UP000001625">
    <property type="component" value="Chromosome"/>
</dbReference>
<proteinExistence type="inferred from homology"/>
<feature type="domain" description="DUF7884" evidence="7">
    <location>
        <begin position="28"/>
        <end position="95"/>
    </location>
</feature>
<dbReference type="InterPro" id="IPR050723">
    <property type="entry name" value="CFA/CMAS"/>
</dbReference>
<feature type="active site" evidence="6">
    <location>
        <position position="403"/>
    </location>
</feature>
<evidence type="ECO:0000256" key="6">
    <source>
        <dbReference type="PIRSR" id="PIRSR003085-1"/>
    </source>
</evidence>
<dbReference type="AlphaFoldDB" id="D5CT10"/>
<evidence type="ECO:0000256" key="4">
    <source>
        <dbReference type="ARBA" id="ARBA00022691"/>
    </source>
</evidence>
<reference evidence="8 9" key="1">
    <citation type="submission" date="2010-03" db="EMBL/GenBank/DDBJ databases">
        <title>Complete sequence of Sideroxydans lithotrophicus ES-1.</title>
        <authorList>
            <consortium name="US DOE Joint Genome Institute"/>
            <person name="Lucas S."/>
            <person name="Copeland A."/>
            <person name="Lapidus A."/>
            <person name="Cheng J.-F."/>
            <person name="Bruce D."/>
            <person name="Goodwin L."/>
            <person name="Pitluck S."/>
            <person name="Munk A.C."/>
            <person name="Detter J.C."/>
            <person name="Han C."/>
            <person name="Tapia R."/>
            <person name="Larimer F."/>
            <person name="Land M."/>
            <person name="Hauser L."/>
            <person name="Kyrpides N."/>
            <person name="Ivanova N."/>
            <person name="Emerson D."/>
            <person name="Woyke T."/>
        </authorList>
    </citation>
    <scope>NUCLEOTIDE SEQUENCE [LARGE SCALE GENOMIC DNA]</scope>
    <source>
        <strain evidence="8 9">ES-1</strain>
    </source>
</reference>
<keyword evidence="3" id="KW-0808">Transferase</keyword>
<evidence type="ECO:0000313" key="8">
    <source>
        <dbReference type="EMBL" id="ADE12096.1"/>
    </source>
</evidence>
<dbReference type="eggNOG" id="COG2230">
    <property type="taxonomic scope" value="Bacteria"/>
</dbReference>
<evidence type="ECO:0000259" key="7">
    <source>
        <dbReference type="Pfam" id="PF25371"/>
    </source>
</evidence>
<dbReference type="Gene3D" id="3.40.50.150">
    <property type="entry name" value="Vaccinia Virus protein VP39"/>
    <property type="match status" value="1"/>
</dbReference>
<dbReference type="GO" id="GO:0008610">
    <property type="term" value="P:lipid biosynthetic process"/>
    <property type="evidence" value="ECO:0007669"/>
    <property type="project" value="InterPro"/>
</dbReference>
<dbReference type="PANTHER" id="PTHR43667:SF1">
    <property type="entry name" value="CYCLOPROPANE-FATTY-ACYL-PHOSPHOLIPID SYNTHASE"/>
    <property type="match status" value="1"/>
</dbReference>
<dbReference type="PIRSF" id="PIRSF003085">
    <property type="entry name" value="CMAS"/>
    <property type="match status" value="1"/>
</dbReference>
<dbReference type="GO" id="GO:0032259">
    <property type="term" value="P:methylation"/>
    <property type="evidence" value="ECO:0007669"/>
    <property type="project" value="UniProtKB-KW"/>
</dbReference>
<sequence length="446" mass="51081">MADTYQNSISGRNPGSELAKHILARLFRNFEGSFLIRLWDGSVINAGRGRPEFSLTFRSSKAFQDMVMSHHPLRVVESYFQGLIDVDGDLYSVLKLRHYLASLHLSLTEKAIFAAKALMIKPDKTESQGSRKWAKNLKQKLGLEAGKELNRDAISFHYDVSNDFYALWLDQQMVYSCAYYEEASQSLEQAQCNKLDHICRKLRLKPGEWLLDIGCGWGALICWAAEHYGVNAHGITLSRKQYDHAQRTINRRGLGQKVTVELMDYRDLKGEAEYDKLASVGMFEHVGLKNLPAYFAVANRVLKPGGLFLNHGITSDEGGWKKSITTEFINRYVFPDGQLETISTVQQIMEDAKFEIHDVEGLRHHYALTLREWVRRLEQHHEEAISHVSEPTYRIWRFYMAACAQQFEEGHTGLYQILASKRMPFSDPVPLTRRDLYTGHVNGKGE</sequence>
<dbReference type="InterPro" id="IPR003333">
    <property type="entry name" value="CMAS"/>
</dbReference>
<evidence type="ECO:0000256" key="3">
    <source>
        <dbReference type="ARBA" id="ARBA00022679"/>
    </source>
</evidence>
<gene>
    <name evidence="8" type="ordered locus">Slit_1867</name>
</gene>
<dbReference type="InterPro" id="IPR029063">
    <property type="entry name" value="SAM-dependent_MTases_sf"/>
</dbReference>
<name>D5CT10_SIDLE</name>
<evidence type="ECO:0000256" key="2">
    <source>
        <dbReference type="ARBA" id="ARBA00022603"/>
    </source>
</evidence>
<dbReference type="InterPro" id="IPR057206">
    <property type="entry name" value="DUF7884"/>
</dbReference>